<dbReference type="Gene3D" id="1.20.5.1930">
    <property type="match status" value="1"/>
</dbReference>
<keyword evidence="3" id="KW-0597">Phosphoprotein</keyword>
<keyword evidence="6 13" id="KW-0418">Kinase</keyword>
<dbReference type="Pfam" id="PF02518">
    <property type="entry name" value="HATPase_c"/>
    <property type="match status" value="1"/>
</dbReference>
<dbReference type="GO" id="GO:0005886">
    <property type="term" value="C:plasma membrane"/>
    <property type="evidence" value="ECO:0007669"/>
    <property type="project" value="UniProtKB-SubCell"/>
</dbReference>
<gene>
    <name evidence="13" type="ORF">C3Y92_13400</name>
</gene>
<comment type="subcellular location">
    <subcellularLocation>
        <location evidence="1">Cell membrane</location>
        <topology evidence="1">Multi-pass membrane protein</topology>
    </subcellularLocation>
</comment>
<dbReference type="OrthoDB" id="6231at2"/>
<proteinExistence type="predicted"/>
<evidence type="ECO:0000259" key="11">
    <source>
        <dbReference type="PROSITE" id="PS50113"/>
    </source>
</evidence>
<dbReference type="SUPFAM" id="SSF55785">
    <property type="entry name" value="PYP-like sensor domain (PAS domain)"/>
    <property type="match status" value="1"/>
</dbReference>
<dbReference type="PROSITE" id="PS50113">
    <property type="entry name" value="PAC"/>
    <property type="match status" value="1"/>
</dbReference>
<dbReference type="RefSeq" id="WP_129353388.1">
    <property type="nucleotide sequence ID" value="NZ_CP026538.1"/>
</dbReference>
<dbReference type="InterPro" id="IPR007892">
    <property type="entry name" value="CHASE4"/>
</dbReference>
<dbReference type="InterPro" id="IPR011712">
    <property type="entry name" value="Sig_transdc_His_kin_sub3_dim/P"/>
</dbReference>
<keyword evidence="5 10" id="KW-0812">Transmembrane</keyword>
<dbReference type="InterPro" id="IPR003660">
    <property type="entry name" value="HAMP_dom"/>
</dbReference>
<dbReference type="Proteomes" id="UP000293296">
    <property type="component" value="Chromosome"/>
</dbReference>
<evidence type="ECO:0000259" key="12">
    <source>
        <dbReference type="PROSITE" id="PS50885"/>
    </source>
</evidence>
<evidence type="ECO:0000256" key="6">
    <source>
        <dbReference type="ARBA" id="ARBA00022777"/>
    </source>
</evidence>
<feature type="domain" description="HAMP" evidence="12">
    <location>
        <begin position="297"/>
        <end position="349"/>
    </location>
</feature>
<dbReference type="InterPro" id="IPR000014">
    <property type="entry name" value="PAS"/>
</dbReference>
<dbReference type="InterPro" id="IPR036890">
    <property type="entry name" value="HATPase_C_sf"/>
</dbReference>
<keyword evidence="9 10" id="KW-0472">Membrane</keyword>
<evidence type="ECO:0000256" key="5">
    <source>
        <dbReference type="ARBA" id="ARBA00022692"/>
    </source>
</evidence>
<dbReference type="CDD" id="cd16917">
    <property type="entry name" value="HATPase_UhpB-NarQ-NarX-like"/>
    <property type="match status" value="1"/>
</dbReference>
<keyword evidence="4" id="KW-0808">Transferase</keyword>
<dbReference type="Gene3D" id="3.30.450.20">
    <property type="entry name" value="PAS domain"/>
    <property type="match status" value="1"/>
</dbReference>
<evidence type="ECO:0000256" key="10">
    <source>
        <dbReference type="SAM" id="Phobius"/>
    </source>
</evidence>
<dbReference type="PANTHER" id="PTHR24421:SF37">
    <property type="entry name" value="SENSOR HISTIDINE KINASE NARS"/>
    <property type="match status" value="1"/>
</dbReference>
<feature type="transmembrane region" description="Helical" evidence="10">
    <location>
        <begin position="6"/>
        <end position="26"/>
    </location>
</feature>
<dbReference type="PANTHER" id="PTHR24421">
    <property type="entry name" value="NITRATE/NITRITE SENSOR PROTEIN NARX-RELATED"/>
    <property type="match status" value="1"/>
</dbReference>
<evidence type="ECO:0000256" key="7">
    <source>
        <dbReference type="ARBA" id="ARBA00022989"/>
    </source>
</evidence>
<evidence type="ECO:0000256" key="2">
    <source>
        <dbReference type="ARBA" id="ARBA00022475"/>
    </source>
</evidence>
<dbReference type="InterPro" id="IPR035965">
    <property type="entry name" value="PAS-like_dom_sf"/>
</dbReference>
<evidence type="ECO:0000256" key="4">
    <source>
        <dbReference type="ARBA" id="ARBA00022679"/>
    </source>
</evidence>
<dbReference type="CDD" id="cd00130">
    <property type="entry name" value="PAS"/>
    <property type="match status" value="1"/>
</dbReference>
<evidence type="ECO:0000256" key="3">
    <source>
        <dbReference type="ARBA" id="ARBA00022553"/>
    </source>
</evidence>
<evidence type="ECO:0000256" key="9">
    <source>
        <dbReference type="ARBA" id="ARBA00023136"/>
    </source>
</evidence>
<keyword evidence="14" id="KW-1185">Reference proteome</keyword>
<dbReference type="InterPro" id="IPR050482">
    <property type="entry name" value="Sensor_HK_TwoCompSys"/>
</dbReference>
<evidence type="ECO:0000313" key="13">
    <source>
        <dbReference type="EMBL" id="QAZ68163.1"/>
    </source>
</evidence>
<dbReference type="InterPro" id="IPR003594">
    <property type="entry name" value="HATPase_dom"/>
</dbReference>
<dbReference type="Gene3D" id="3.30.565.10">
    <property type="entry name" value="Histidine kinase-like ATPase, C-terminal domain"/>
    <property type="match status" value="1"/>
</dbReference>
<dbReference type="GO" id="GO:0000155">
    <property type="term" value="F:phosphorelay sensor kinase activity"/>
    <property type="evidence" value="ECO:0007669"/>
    <property type="project" value="InterPro"/>
</dbReference>
<dbReference type="Pfam" id="PF07730">
    <property type="entry name" value="HisKA_3"/>
    <property type="match status" value="1"/>
</dbReference>
<dbReference type="Gene3D" id="6.10.340.10">
    <property type="match status" value="1"/>
</dbReference>
<dbReference type="PROSITE" id="PS50885">
    <property type="entry name" value="HAMP"/>
    <property type="match status" value="1"/>
</dbReference>
<organism evidence="13 14">
    <name type="scientific">Solidesulfovibrio carbinolicus</name>
    <dbReference type="NCBI Taxonomy" id="296842"/>
    <lineage>
        <taxon>Bacteria</taxon>
        <taxon>Pseudomonadati</taxon>
        <taxon>Thermodesulfobacteriota</taxon>
        <taxon>Desulfovibrionia</taxon>
        <taxon>Desulfovibrionales</taxon>
        <taxon>Desulfovibrionaceae</taxon>
        <taxon>Solidesulfovibrio</taxon>
    </lineage>
</organism>
<keyword evidence="7 10" id="KW-1133">Transmembrane helix</keyword>
<evidence type="ECO:0000256" key="1">
    <source>
        <dbReference type="ARBA" id="ARBA00004651"/>
    </source>
</evidence>
<dbReference type="AlphaFoldDB" id="A0A4P6HLT6"/>
<reference evidence="13 14" key="1">
    <citation type="submission" date="2018-02" db="EMBL/GenBank/DDBJ databases">
        <title>Genome sequence of Desulfovibrio carbinolicus DSM 3852.</title>
        <authorList>
            <person name="Wilbanks E."/>
            <person name="Skennerton C.T."/>
            <person name="Orphan V.J."/>
        </authorList>
    </citation>
    <scope>NUCLEOTIDE SEQUENCE [LARGE SCALE GENOMIC DNA]</scope>
    <source>
        <strain evidence="13 14">DSM 3852</strain>
    </source>
</reference>
<sequence>MSLRKTAAVIVCAVFFGLLLLLYAMFRGNIQSGFDGLERQAVTENLHRVQNALGRDLKNLEGMAADWGLWDDTYHYLQTGDQGYVEANLTAQSFGELHLDVLALYDAAGRLVAARRYDAAEGVLFDAAEPVADMAQATPGLLRLDAFEGRKSGIAFFEGQACLIVAQTVLTSARKGPPAGTLIMAQMLDAAKVAAIAELTLLDVQLLAPASPELPPGLADTLASGADGGYAIRIPDNATVSGYALLRDIAGEPALILAVDMPRSIHQQGRLLEQTMVGSLTTIGIIFGLAMLYFVERFILSRVTGLGQEIVQLGQGSRKRVTAFAGNDEVSALSRAVNVMLDELDAARAHYVMATRAAKVGVWELLPDQRLVVVDPVLADLLGYDSPGRPEPLDLWLDRLFVEDRDSLLRQGPALLDRPSLERELRVVTAHGGILCFLCRGQLMPGADGSPRQLTATAVDITELKQAAESIRALSGRLMRAQESERANIARDLHDNVAQDLSSLKIAYETLLDGLPDVDAALRQRLEAASGLLARTIASVRELAYGLRPPNLEHLGLDLALRRLCQEMGQTSGLEVSYAGVGLEGLDIDPEVAINLYRIAQEALANVRKHAGAASVDLRLIESYPKLILRIRDDGRGFDVGPNPRDCPGDAKQPCMGLVNMRERAGLFGGSLRVISSPGHGTTVVAEIPYAGERSHAQQTPAHR</sequence>
<keyword evidence="2" id="KW-1003">Cell membrane</keyword>
<accession>A0A4P6HLT6</accession>
<dbReference type="Gene3D" id="2.10.70.100">
    <property type="match status" value="1"/>
</dbReference>
<feature type="domain" description="PAC" evidence="11">
    <location>
        <begin position="421"/>
        <end position="473"/>
    </location>
</feature>
<dbReference type="KEGG" id="dcb:C3Y92_13400"/>
<dbReference type="EMBL" id="CP026538">
    <property type="protein sequence ID" value="QAZ68163.1"/>
    <property type="molecule type" value="Genomic_DNA"/>
</dbReference>
<evidence type="ECO:0000256" key="8">
    <source>
        <dbReference type="ARBA" id="ARBA00023012"/>
    </source>
</evidence>
<protein>
    <submittedName>
        <fullName evidence="13">Histidine kinase</fullName>
    </submittedName>
</protein>
<evidence type="ECO:0000313" key="14">
    <source>
        <dbReference type="Proteomes" id="UP000293296"/>
    </source>
</evidence>
<dbReference type="SMART" id="SM00387">
    <property type="entry name" value="HATPase_c"/>
    <property type="match status" value="1"/>
</dbReference>
<dbReference type="SUPFAM" id="SSF55874">
    <property type="entry name" value="ATPase domain of HSP90 chaperone/DNA topoisomerase II/histidine kinase"/>
    <property type="match status" value="1"/>
</dbReference>
<name>A0A4P6HLT6_9BACT</name>
<dbReference type="InterPro" id="IPR000700">
    <property type="entry name" value="PAS-assoc_C"/>
</dbReference>
<dbReference type="Pfam" id="PF05228">
    <property type="entry name" value="CHASE4"/>
    <property type="match status" value="1"/>
</dbReference>
<keyword evidence="8" id="KW-0902">Two-component regulatory system</keyword>
<dbReference type="GO" id="GO:0046983">
    <property type="term" value="F:protein dimerization activity"/>
    <property type="evidence" value="ECO:0007669"/>
    <property type="project" value="InterPro"/>
</dbReference>